<dbReference type="OrthoDB" id="9801517at2"/>
<dbReference type="EMBL" id="CP036313">
    <property type="protein sequence ID" value="QBH15395.1"/>
    <property type="molecule type" value="Genomic_DNA"/>
</dbReference>
<dbReference type="Proteomes" id="UP000293902">
    <property type="component" value="Chromosome"/>
</dbReference>
<evidence type="ECO:0000256" key="6">
    <source>
        <dbReference type="ARBA" id="ARBA00023098"/>
    </source>
</evidence>
<evidence type="ECO:0000256" key="5">
    <source>
        <dbReference type="ARBA" id="ARBA00022946"/>
    </source>
</evidence>
<dbReference type="GO" id="GO:0016297">
    <property type="term" value="F:fatty acyl-[ACP] hydrolase activity"/>
    <property type="evidence" value="ECO:0007669"/>
    <property type="project" value="InterPro"/>
</dbReference>
<feature type="domain" description="Acyl-ACP thioesterase N-terminal hotdog" evidence="8">
    <location>
        <begin position="6"/>
        <end position="136"/>
    </location>
</feature>
<dbReference type="InterPro" id="IPR002864">
    <property type="entry name" value="Acyl-ACP_thioesterase_NHD"/>
</dbReference>
<dbReference type="PANTHER" id="PTHR31727:SF6">
    <property type="entry name" value="OLEOYL-ACYL CARRIER PROTEIN THIOESTERASE 1, CHLOROPLASTIC"/>
    <property type="match status" value="1"/>
</dbReference>
<gene>
    <name evidence="11" type="ORF">DO021_08350</name>
    <name evidence="10" type="ORF">EYB58_22310</name>
</gene>
<dbReference type="RefSeq" id="WP_111955603.1">
    <property type="nucleotide sequence ID" value="NZ_CP036313.1"/>
</dbReference>
<accession>A0A328FCV0</accession>
<evidence type="ECO:0000259" key="9">
    <source>
        <dbReference type="Pfam" id="PF20791"/>
    </source>
</evidence>
<protein>
    <recommendedName>
        <fullName evidence="14">Acyl-ACP thioesterase</fullName>
    </recommendedName>
</protein>
<keyword evidence="4" id="KW-0276">Fatty acid metabolism</keyword>
<evidence type="ECO:0000259" key="8">
    <source>
        <dbReference type="Pfam" id="PF01643"/>
    </source>
</evidence>
<reference evidence="10 13" key="2">
    <citation type="submission" date="2019-02" db="EMBL/GenBank/DDBJ databases">
        <title>Complete genome sequence of Desulfobacter hydrogenophilus AcRS1.</title>
        <authorList>
            <person name="Marietou A."/>
            <person name="Lund M.B."/>
            <person name="Marshall I.P.G."/>
            <person name="Schreiber L."/>
            <person name="Jorgensen B."/>
        </authorList>
    </citation>
    <scope>NUCLEOTIDE SEQUENCE [LARGE SCALE GENOMIC DNA]</scope>
    <source>
        <strain evidence="10 13">AcRS1</strain>
    </source>
</reference>
<keyword evidence="3" id="KW-0378">Hydrolase</keyword>
<dbReference type="Gene3D" id="3.10.129.10">
    <property type="entry name" value="Hotdog Thioesterase"/>
    <property type="match status" value="1"/>
</dbReference>
<keyword evidence="5" id="KW-0809">Transit peptide</keyword>
<evidence type="ECO:0000256" key="7">
    <source>
        <dbReference type="ARBA" id="ARBA00023160"/>
    </source>
</evidence>
<dbReference type="InterPro" id="IPR029069">
    <property type="entry name" value="HotDog_dom_sf"/>
</dbReference>
<name>A0A328FCV0_9BACT</name>
<evidence type="ECO:0000313" key="12">
    <source>
        <dbReference type="Proteomes" id="UP000248798"/>
    </source>
</evidence>
<evidence type="ECO:0000313" key="13">
    <source>
        <dbReference type="Proteomes" id="UP000293902"/>
    </source>
</evidence>
<sequence length="285" mass="32723">MRNNPDMFSQKFNLPYSALTMGGRVKMDWLLNIFQDAASAQCHAQGISGYDMAKKDLKWVVAQYRIQIHKSIDWMTPLVVQTWRGPWKNLYEIREFRLVVEQKHTREKPTPLVTASSIWVLIKAANNKPVRLAPNMPASLMTCPVQEPAKRIKPSADLTHVDHECSFPVHFLDLDLNEHVNNPVYVRWAVESLPDPLNFEYTPMTCDVIYQKEALPGDTVQSRMSIHFENDLLFTDHAIVRHASKENLARLMISWKKTAPQSLCYKAITGRPDLSTPRRTPNKTG</sequence>
<evidence type="ECO:0000313" key="10">
    <source>
        <dbReference type="EMBL" id="QBH15395.1"/>
    </source>
</evidence>
<dbReference type="Pfam" id="PF01643">
    <property type="entry name" value="Acyl-ACP_TE"/>
    <property type="match status" value="1"/>
</dbReference>
<keyword evidence="2" id="KW-0444">Lipid biosynthesis</keyword>
<dbReference type="EMBL" id="QLNI01000014">
    <property type="protein sequence ID" value="RAM02471.1"/>
    <property type="molecule type" value="Genomic_DNA"/>
</dbReference>
<dbReference type="Pfam" id="PF20791">
    <property type="entry name" value="Acyl-ACP_TE_C"/>
    <property type="match status" value="1"/>
</dbReference>
<dbReference type="SUPFAM" id="SSF54637">
    <property type="entry name" value="Thioesterase/thiol ester dehydrase-isomerase"/>
    <property type="match status" value="2"/>
</dbReference>
<dbReference type="InterPro" id="IPR045023">
    <property type="entry name" value="FATA/B"/>
</dbReference>
<evidence type="ECO:0000256" key="4">
    <source>
        <dbReference type="ARBA" id="ARBA00022832"/>
    </source>
</evidence>
<dbReference type="AlphaFoldDB" id="A0A328FCV0"/>
<keyword evidence="13" id="KW-1185">Reference proteome</keyword>
<keyword evidence="7" id="KW-0275">Fatty acid biosynthesis</keyword>
<feature type="domain" description="Acyl-ACP thioesterase-like C-terminal" evidence="9">
    <location>
        <begin position="162"/>
        <end position="257"/>
    </location>
</feature>
<evidence type="ECO:0008006" key="14">
    <source>
        <dbReference type="Google" id="ProtNLM"/>
    </source>
</evidence>
<dbReference type="PANTHER" id="PTHR31727">
    <property type="entry name" value="OLEOYL-ACYL CARRIER PROTEIN THIOESTERASE 1, CHLOROPLASTIC"/>
    <property type="match status" value="1"/>
</dbReference>
<evidence type="ECO:0000256" key="3">
    <source>
        <dbReference type="ARBA" id="ARBA00022801"/>
    </source>
</evidence>
<keyword evidence="6" id="KW-0443">Lipid metabolism</keyword>
<organism evidence="11 12">
    <name type="scientific">Desulfobacter hydrogenophilus</name>
    <dbReference type="NCBI Taxonomy" id="2291"/>
    <lineage>
        <taxon>Bacteria</taxon>
        <taxon>Pseudomonadati</taxon>
        <taxon>Thermodesulfobacteriota</taxon>
        <taxon>Desulfobacteria</taxon>
        <taxon>Desulfobacterales</taxon>
        <taxon>Desulfobacteraceae</taxon>
        <taxon>Desulfobacter</taxon>
    </lineage>
</organism>
<dbReference type="GO" id="GO:0000036">
    <property type="term" value="F:acyl carrier activity"/>
    <property type="evidence" value="ECO:0007669"/>
    <property type="project" value="TreeGrafter"/>
</dbReference>
<evidence type="ECO:0000256" key="2">
    <source>
        <dbReference type="ARBA" id="ARBA00022516"/>
    </source>
</evidence>
<reference evidence="11 12" key="1">
    <citation type="submission" date="2018-06" db="EMBL/GenBank/DDBJ databases">
        <title>Complete Genome Sequence of Desulfobacter hydrogenophilus (DSM3380).</title>
        <authorList>
            <person name="Marietou A."/>
            <person name="Schreiber L."/>
            <person name="Marshall I."/>
            <person name="Jorgensen B."/>
        </authorList>
    </citation>
    <scope>NUCLEOTIDE SEQUENCE [LARGE SCALE GENOMIC DNA]</scope>
    <source>
        <strain evidence="11 12">DSM 3380</strain>
    </source>
</reference>
<evidence type="ECO:0000256" key="1">
    <source>
        <dbReference type="ARBA" id="ARBA00006500"/>
    </source>
</evidence>
<dbReference type="InterPro" id="IPR049427">
    <property type="entry name" value="Acyl-ACP_TE_C"/>
</dbReference>
<dbReference type="CDD" id="cd00586">
    <property type="entry name" value="4HBT"/>
    <property type="match status" value="1"/>
</dbReference>
<proteinExistence type="inferred from homology"/>
<comment type="similarity">
    <text evidence="1">Belongs to the acyl-ACP thioesterase family.</text>
</comment>
<dbReference type="Proteomes" id="UP000248798">
    <property type="component" value="Unassembled WGS sequence"/>
</dbReference>
<evidence type="ECO:0000313" key="11">
    <source>
        <dbReference type="EMBL" id="RAM02471.1"/>
    </source>
</evidence>